<keyword evidence="8" id="KW-1185">Reference proteome</keyword>
<evidence type="ECO:0000313" key="7">
    <source>
        <dbReference type="EMBL" id="ELP88908.1"/>
    </source>
</evidence>
<dbReference type="SMART" id="SM00173">
    <property type="entry name" value="RAS"/>
    <property type="match status" value="1"/>
</dbReference>
<dbReference type="AlphaFoldDB" id="A0A0A1U3W1"/>
<dbReference type="NCBIfam" id="TIGR00231">
    <property type="entry name" value="small_GTP"/>
    <property type="match status" value="1"/>
</dbReference>
<dbReference type="PRINTS" id="PR00449">
    <property type="entry name" value="RASTRNSFRMNG"/>
</dbReference>
<dbReference type="CDD" id="cd00154">
    <property type="entry name" value="Rab"/>
    <property type="match status" value="1"/>
</dbReference>
<dbReference type="GO" id="GO:0003924">
    <property type="term" value="F:GTPase activity"/>
    <property type="evidence" value="ECO:0007669"/>
    <property type="project" value="InterPro"/>
</dbReference>
<evidence type="ECO:0000256" key="2">
    <source>
        <dbReference type="ARBA" id="ARBA00010142"/>
    </source>
</evidence>
<dbReference type="OrthoDB" id="9989112at2759"/>
<evidence type="ECO:0000256" key="6">
    <source>
        <dbReference type="SAM" id="MobiDB-lite"/>
    </source>
</evidence>
<dbReference type="EMBL" id="KB206689">
    <property type="protein sequence ID" value="ELP88908.1"/>
    <property type="molecule type" value="Genomic_DNA"/>
</dbReference>
<reference evidence="7 8" key="1">
    <citation type="submission" date="2012-10" db="EMBL/GenBank/DDBJ databases">
        <authorList>
            <person name="Zafar N."/>
            <person name="Inman J."/>
            <person name="Hall N."/>
            <person name="Lorenzi H."/>
            <person name="Caler E."/>
        </authorList>
    </citation>
    <scope>NUCLEOTIDE SEQUENCE [LARGE SCALE GENOMIC DNA]</scope>
    <source>
        <strain evidence="7 8">IP1</strain>
    </source>
</reference>
<dbReference type="Gene3D" id="3.40.50.300">
    <property type="entry name" value="P-loop containing nucleotide triphosphate hydrolases"/>
    <property type="match status" value="1"/>
</dbReference>
<dbReference type="Proteomes" id="UP000014680">
    <property type="component" value="Unassembled WGS sequence"/>
</dbReference>
<dbReference type="InterPro" id="IPR001806">
    <property type="entry name" value="Small_GTPase"/>
</dbReference>
<feature type="region of interest" description="Disordered" evidence="6">
    <location>
        <begin position="176"/>
        <end position="204"/>
    </location>
</feature>
<gene>
    <name evidence="7" type="ORF">EIN_476200</name>
</gene>
<dbReference type="Pfam" id="PF00071">
    <property type="entry name" value="Ras"/>
    <property type="match status" value="1"/>
</dbReference>
<evidence type="ECO:0000313" key="8">
    <source>
        <dbReference type="Proteomes" id="UP000014680"/>
    </source>
</evidence>
<dbReference type="KEGG" id="eiv:EIN_476200"/>
<dbReference type="SUPFAM" id="SSF52540">
    <property type="entry name" value="P-loop containing nucleoside triphosphate hydrolases"/>
    <property type="match status" value="1"/>
</dbReference>
<proteinExistence type="inferred from homology"/>
<comment type="similarity">
    <text evidence="1">Belongs to the small GTPase superfamily. Rab family.</text>
</comment>
<dbReference type="SMART" id="SM00174">
    <property type="entry name" value="RHO"/>
    <property type="match status" value="1"/>
</dbReference>
<comment type="similarity">
    <text evidence="2">Belongs to the small GTPase superfamily. Rho family.</text>
</comment>
<keyword evidence="4" id="KW-0342">GTP-binding</keyword>
<dbReference type="InterPro" id="IPR027417">
    <property type="entry name" value="P-loop_NTPase"/>
</dbReference>
<evidence type="ECO:0000256" key="5">
    <source>
        <dbReference type="ARBA" id="ARBA00023288"/>
    </source>
</evidence>
<dbReference type="FunFam" id="3.40.50.300:FF:001447">
    <property type="entry name" value="Ras-related protein Rab-1B"/>
    <property type="match status" value="1"/>
</dbReference>
<dbReference type="PROSITE" id="PS51421">
    <property type="entry name" value="RAS"/>
    <property type="match status" value="1"/>
</dbReference>
<evidence type="ECO:0000256" key="3">
    <source>
        <dbReference type="ARBA" id="ARBA00022741"/>
    </source>
</evidence>
<name>A0A0A1U3W1_ENTIV</name>
<dbReference type="GO" id="GO:0005525">
    <property type="term" value="F:GTP binding"/>
    <property type="evidence" value="ECO:0007669"/>
    <property type="project" value="UniProtKB-KW"/>
</dbReference>
<evidence type="ECO:0000256" key="4">
    <source>
        <dbReference type="ARBA" id="ARBA00023134"/>
    </source>
</evidence>
<dbReference type="SMART" id="SM00175">
    <property type="entry name" value="RAB"/>
    <property type="match status" value="1"/>
</dbReference>
<dbReference type="OMA" id="PDYHYLF"/>
<protein>
    <submittedName>
        <fullName evidence="7">Uncharacterized protein</fullName>
    </submittedName>
</protein>
<dbReference type="VEuPathDB" id="AmoebaDB:EIN_476200"/>
<keyword evidence="5" id="KW-0449">Lipoprotein</keyword>
<organism evidence="7 8">
    <name type="scientific">Entamoeba invadens IP1</name>
    <dbReference type="NCBI Taxonomy" id="370355"/>
    <lineage>
        <taxon>Eukaryota</taxon>
        <taxon>Amoebozoa</taxon>
        <taxon>Evosea</taxon>
        <taxon>Archamoebae</taxon>
        <taxon>Mastigamoebida</taxon>
        <taxon>Entamoebidae</taxon>
        <taxon>Entamoeba</taxon>
    </lineage>
</organism>
<dbReference type="SMART" id="SM00176">
    <property type="entry name" value="RAN"/>
    <property type="match status" value="1"/>
</dbReference>
<sequence>MTEKREWDYLLKFLLIGDSSVGKTSLLLRYTDNTFSDAFIATIGVDFKVKKMELNGKKLKIQVVSGQEKFHTITQSYYRGSNGVIVVYDCTDRKTFENCKSWLDESAAEISKSAVRLLVGNKCDMQKTVSTEDGADFAKSQDISFMEVSAKNNTNVQEAFVFIITEVLKRLETEGANEKQSDIDLKKGKGSDRKKSQKEKCYLL</sequence>
<dbReference type="InterPro" id="IPR005225">
    <property type="entry name" value="Small_GTP-bd"/>
</dbReference>
<dbReference type="InterPro" id="IPR050305">
    <property type="entry name" value="Small_GTPase_Rab"/>
</dbReference>
<accession>A0A0A1U3W1</accession>
<dbReference type="GeneID" id="14887881"/>
<dbReference type="PROSITE" id="PS51419">
    <property type="entry name" value="RAB"/>
    <property type="match status" value="1"/>
</dbReference>
<keyword evidence="3" id="KW-0547">Nucleotide-binding</keyword>
<dbReference type="RefSeq" id="XP_004255679.1">
    <property type="nucleotide sequence ID" value="XM_004255631.1"/>
</dbReference>
<dbReference type="PANTHER" id="PTHR47980">
    <property type="entry name" value="LD44762P"/>
    <property type="match status" value="1"/>
</dbReference>
<evidence type="ECO:0000256" key="1">
    <source>
        <dbReference type="ARBA" id="ARBA00006270"/>
    </source>
</evidence>